<dbReference type="Pfam" id="PF03551">
    <property type="entry name" value="PadR"/>
    <property type="match status" value="1"/>
</dbReference>
<name>A0A9D1IT95_9CLOT</name>
<dbReference type="SUPFAM" id="SSF46785">
    <property type="entry name" value="Winged helix' DNA-binding domain"/>
    <property type="match status" value="1"/>
</dbReference>
<dbReference type="PANTHER" id="PTHR33169:SF14">
    <property type="entry name" value="TRANSCRIPTIONAL REGULATOR RV3488"/>
    <property type="match status" value="1"/>
</dbReference>
<feature type="domain" description="Transcription regulator PadR N-terminal" evidence="1">
    <location>
        <begin position="14"/>
        <end position="82"/>
    </location>
</feature>
<dbReference type="InterPro" id="IPR052509">
    <property type="entry name" value="Metal_resp_DNA-bind_regulator"/>
</dbReference>
<organism evidence="2 3">
    <name type="scientific">Candidatus Ventrousia excrementavium</name>
    <dbReference type="NCBI Taxonomy" id="2840961"/>
    <lineage>
        <taxon>Bacteria</taxon>
        <taxon>Bacillati</taxon>
        <taxon>Bacillota</taxon>
        <taxon>Clostridia</taxon>
        <taxon>Eubacteriales</taxon>
        <taxon>Clostridiaceae</taxon>
        <taxon>Clostridiaceae incertae sedis</taxon>
        <taxon>Candidatus Ventrousia</taxon>
    </lineage>
</organism>
<dbReference type="Gene3D" id="1.10.10.10">
    <property type="entry name" value="Winged helix-like DNA-binding domain superfamily/Winged helix DNA-binding domain"/>
    <property type="match status" value="1"/>
</dbReference>
<dbReference type="Proteomes" id="UP000824073">
    <property type="component" value="Unassembled WGS sequence"/>
</dbReference>
<accession>A0A9D1IT95</accession>
<reference evidence="2" key="1">
    <citation type="submission" date="2020-10" db="EMBL/GenBank/DDBJ databases">
        <authorList>
            <person name="Gilroy R."/>
        </authorList>
    </citation>
    <scope>NUCLEOTIDE SEQUENCE</scope>
    <source>
        <strain evidence="2">CHK191-8634</strain>
    </source>
</reference>
<evidence type="ECO:0000313" key="2">
    <source>
        <dbReference type="EMBL" id="HIU42932.1"/>
    </source>
</evidence>
<dbReference type="InterPro" id="IPR036388">
    <property type="entry name" value="WH-like_DNA-bd_sf"/>
</dbReference>
<comment type="caution">
    <text evidence="2">The sequence shown here is derived from an EMBL/GenBank/DDBJ whole genome shotgun (WGS) entry which is preliminary data.</text>
</comment>
<protein>
    <submittedName>
        <fullName evidence="2">PadR family transcriptional regulator</fullName>
    </submittedName>
</protein>
<proteinExistence type="predicted"/>
<evidence type="ECO:0000313" key="3">
    <source>
        <dbReference type="Proteomes" id="UP000824073"/>
    </source>
</evidence>
<dbReference type="InterPro" id="IPR005149">
    <property type="entry name" value="Tscrpt_reg_PadR_N"/>
</dbReference>
<dbReference type="InterPro" id="IPR036390">
    <property type="entry name" value="WH_DNA-bd_sf"/>
</dbReference>
<gene>
    <name evidence="2" type="ORF">IAB67_01385</name>
</gene>
<evidence type="ECO:0000259" key="1">
    <source>
        <dbReference type="Pfam" id="PF03551"/>
    </source>
</evidence>
<dbReference type="PANTHER" id="PTHR33169">
    <property type="entry name" value="PADR-FAMILY TRANSCRIPTIONAL REGULATOR"/>
    <property type="match status" value="1"/>
</dbReference>
<reference evidence="2" key="2">
    <citation type="journal article" date="2021" name="PeerJ">
        <title>Extensive microbial diversity within the chicken gut microbiome revealed by metagenomics and culture.</title>
        <authorList>
            <person name="Gilroy R."/>
            <person name="Ravi A."/>
            <person name="Getino M."/>
            <person name="Pursley I."/>
            <person name="Horton D.L."/>
            <person name="Alikhan N.F."/>
            <person name="Baker D."/>
            <person name="Gharbi K."/>
            <person name="Hall N."/>
            <person name="Watson M."/>
            <person name="Adriaenssens E.M."/>
            <person name="Foster-Nyarko E."/>
            <person name="Jarju S."/>
            <person name="Secka A."/>
            <person name="Antonio M."/>
            <person name="Oren A."/>
            <person name="Chaudhuri R.R."/>
            <person name="La Ragione R."/>
            <person name="Hildebrand F."/>
            <person name="Pallen M.J."/>
        </authorList>
    </citation>
    <scope>NUCLEOTIDE SEQUENCE</scope>
    <source>
        <strain evidence="2">CHK191-8634</strain>
    </source>
</reference>
<dbReference type="EMBL" id="DVMR01000014">
    <property type="protein sequence ID" value="HIU42932.1"/>
    <property type="molecule type" value="Genomic_DNA"/>
</dbReference>
<sequence length="110" mass="12637">MGFQTGGALLDFIVLGILQNGDEYGYILTQQVREMLDVSETAMYPALRRLQKGHLLTTYDRSCQGRNRRYYQLTAEGRKALNAYVTEWEQFKRSMDQILGGNRHDDSAVL</sequence>
<dbReference type="AlphaFoldDB" id="A0A9D1IT95"/>